<keyword evidence="1" id="KW-0812">Transmembrane</keyword>
<feature type="transmembrane region" description="Helical" evidence="1">
    <location>
        <begin position="6"/>
        <end position="25"/>
    </location>
</feature>
<comment type="caution">
    <text evidence="2">The sequence shown here is derived from an EMBL/GenBank/DDBJ whole genome shotgun (WGS) entry which is preliminary data.</text>
</comment>
<dbReference type="AlphaFoldDB" id="G5JH82"/>
<accession>G5JH82</accession>
<dbReference type="PATRIC" id="fig|911238.3.peg.664"/>
<evidence type="ECO:0000256" key="1">
    <source>
        <dbReference type="SAM" id="Phobius"/>
    </source>
</evidence>
<dbReference type="RefSeq" id="WP_002462633.1">
    <property type="nucleotide sequence ID" value="NZ_AEUN01000307.1"/>
</dbReference>
<keyword evidence="3" id="KW-1185">Reference proteome</keyword>
<organism evidence="2 3">
    <name type="scientific">Staphylococcus simiae CCM 7213 = CCUG 51256</name>
    <dbReference type="NCBI Taxonomy" id="911238"/>
    <lineage>
        <taxon>Bacteria</taxon>
        <taxon>Bacillati</taxon>
        <taxon>Bacillota</taxon>
        <taxon>Bacilli</taxon>
        <taxon>Bacillales</taxon>
        <taxon>Staphylococcaceae</taxon>
        <taxon>Staphylococcus</taxon>
    </lineage>
</organism>
<dbReference type="EMBL" id="AEUN01000307">
    <property type="protein sequence ID" value="EHJ08430.1"/>
    <property type="molecule type" value="Genomic_DNA"/>
</dbReference>
<evidence type="ECO:0000313" key="3">
    <source>
        <dbReference type="Proteomes" id="UP000005413"/>
    </source>
</evidence>
<proteinExistence type="predicted"/>
<sequence>MVKFLYALLIIIIFLIGLISALYGLYIIWKPLAYIIGGTLLVLISIVLNQNYDHPPNKGGGS</sequence>
<dbReference type="OrthoDB" id="2406868at2"/>
<keyword evidence="1" id="KW-0472">Membrane</keyword>
<evidence type="ECO:0000313" key="2">
    <source>
        <dbReference type="EMBL" id="EHJ08430.1"/>
    </source>
</evidence>
<gene>
    <name evidence="2" type="ORF">SS7213T_04055</name>
</gene>
<feature type="transmembrane region" description="Helical" evidence="1">
    <location>
        <begin position="32"/>
        <end position="52"/>
    </location>
</feature>
<keyword evidence="1" id="KW-1133">Transmembrane helix</keyword>
<dbReference type="Proteomes" id="UP000005413">
    <property type="component" value="Unassembled WGS sequence"/>
</dbReference>
<reference evidence="2 3" key="1">
    <citation type="journal article" date="2012" name="BMC Genomics">
        <title>Comparative genomic analysis of the genus Staphylococcus including Staphylococcus aureus and its newly described sister species Staphylococcus simiae.</title>
        <authorList>
            <person name="Suzuki H."/>
            <person name="Lefebure T."/>
            <person name="Pavinski Bitar P."/>
            <person name="Stanhope M.J."/>
        </authorList>
    </citation>
    <scope>NUCLEOTIDE SEQUENCE [LARGE SCALE GENOMIC DNA]</scope>
    <source>
        <strain evidence="2 3">CCM 7213</strain>
    </source>
</reference>
<name>G5JH82_9STAP</name>
<protein>
    <submittedName>
        <fullName evidence="2">Uncharacterized protein</fullName>
    </submittedName>
</protein>